<feature type="transmembrane region" description="Helical" evidence="11">
    <location>
        <begin position="53"/>
        <end position="72"/>
    </location>
</feature>
<dbReference type="SUPFAM" id="SSF161111">
    <property type="entry name" value="Cation efflux protein transmembrane domain-like"/>
    <property type="match status" value="1"/>
</dbReference>
<sequence>MGMARDSLAVVGFSYLVIFDALGIFGEFVSNVIQVTPAFTASNTKRPFGAQRYEIVLALGTTIYLLFVTMYTTKESLEHLLMEEAHENGSHHEKRHSGFGLFFVIFVGILASLVANVGLKNHGNLVKSKDLGSSLCNRAVLPRTPRSSGHLSQQSVLTSLLSNVYSAGIVGCGVVVMLFQLLGLATPAIDKFLAFGESAVMFYLGGPTAAALAKLLLQTTPDTASDHITARLHELRQEPNIISVDRAHFWQNSFGQNVGTLEVHVRPEADEQAVLEFVYSKLEDLTAPRSADGLQGELTVSILKQ</sequence>
<dbReference type="GO" id="GO:0098771">
    <property type="term" value="P:inorganic ion homeostasis"/>
    <property type="evidence" value="ECO:0007669"/>
    <property type="project" value="UniProtKB-ARBA"/>
</dbReference>
<evidence type="ECO:0000259" key="12">
    <source>
        <dbReference type="Pfam" id="PF01545"/>
    </source>
</evidence>
<dbReference type="PANTHER" id="PTHR46531:SF1">
    <property type="entry name" value="ZINC TRANSPORTER 6"/>
    <property type="match status" value="1"/>
</dbReference>
<evidence type="ECO:0000256" key="6">
    <source>
        <dbReference type="ARBA" id="ARBA00023034"/>
    </source>
</evidence>
<dbReference type="GO" id="GO:0016020">
    <property type="term" value="C:membrane"/>
    <property type="evidence" value="ECO:0007669"/>
    <property type="project" value="InterPro"/>
</dbReference>
<dbReference type="OrthoDB" id="5382797at2759"/>
<keyword evidence="3 11" id="KW-0812">Transmembrane</keyword>
<feature type="domain" description="Cation efflux protein transmembrane" evidence="12">
    <location>
        <begin position="14"/>
        <end position="217"/>
    </location>
</feature>
<keyword evidence="7" id="KW-0406">Ion transport</keyword>
<dbReference type="Pfam" id="PF01545">
    <property type="entry name" value="Cation_efflux"/>
    <property type="match status" value="1"/>
</dbReference>
<reference evidence="13" key="1">
    <citation type="submission" date="2020-01" db="EMBL/GenBank/DDBJ databases">
        <title>Genome Sequencing of Three Apophysomyces-Like Fungal Strains Confirms a Novel Fungal Genus in the Mucoromycota with divergent Burkholderia-like Endosymbiotic Bacteria.</title>
        <authorList>
            <person name="Stajich J.E."/>
            <person name="Macias A.M."/>
            <person name="Carter-House D."/>
            <person name="Lovett B."/>
            <person name="Kasson L.R."/>
            <person name="Berry K."/>
            <person name="Grigoriev I."/>
            <person name="Chang Y."/>
            <person name="Spatafora J."/>
            <person name="Kasson M.T."/>
        </authorList>
    </citation>
    <scope>NUCLEOTIDE SEQUENCE</scope>
    <source>
        <strain evidence="13">NRRL A-21654</strain>
    </source>
</reference>
<protein>
    <recommendedName>
        <fullName evidence="12">Cation efflux protein transmembrane domain-containing protein</fullName>
    </recommendedName>
</protein>
<evidence type="ECO:0000256" key="2">
    <source>
        <dbReference type="ARBA" id="ARBA00022448"/>
    </source>
</evidence>
<evidence type="ECO:0000256" key="1">
    <source>
        <dbReference type="ARBA" id="ARBA00004166"/>
    </source>
</evidence>
<dbReference type="Gene3D" id="1.20.1510.10">
    <property type="entry name" value="Cation efflux protein transmembrane domain"/>
    <property type="match status" value="1"/>
</dbReference>
<dbReference type="InterPro" id="IPR058533">
    <property type="entry name" value="Cation_efflux_TM"/>
</dbReference>
<comment type="subunit">
    <text evidence="9">Heterodimer with SLC30A5; form a functional zinc ion transmembrane transporter.</text>
</comment>
<keyword evidence="2" id="KW-0813">Transport</keyword>
<dbReference type="InterPro" id="IPR052005">
    <property type="entry name" value="CDF_SLC30A"/>
</dbReference>
<dbReference type="GO" id="GO:0006829">
    <property type="term" value="P:zinc ion transport"/>
    <property type="evidence" value="ECO:0007669"/>
    <property type="project" value="TreeGrafter"/>
</dbReference>
<keyword evidence="6" id="KW-0333">Golgi apparatus</keyword>
<evidence type="ECO:0000256" key="5">
    <source>
        <dbReference type="ARBA" id="ARBA00022989"/>
    </source>
</evidence>
<dbReference type="AlphaFoldDB" id="A0A8H7BJD6"/>
<evidence type="ECO:0000256" key="7">
    <source>
        <dbReference type="ARBA" id="ARBA00023065"/>
    </source>
</evidence>
<dbReference type="GO" id="GO:0008324">
    <property type="term" value="F:monoatomic cation transmembrane transporter activity"/>
    <property type="evidence" value="ECO:0007669"/>
    <property type="project" value="InterPro"/>
</dbReference>
<feature type="transmembrane region" description="Helical" evidence="11">
    <location>
        <begin position="156"/>
        <end position="179"/>
    </location>
</feature>
<evidence type="ECO:0000256" key="9">
    <source>
        <dbReference type="ARBA" id="ARBA00038600"/>
    </source>
</evidence>
<evidence type="ECO:0000256" key="4">
    <source>
        <dbReference type="ARBA" id="ARBA00022833"/>
    </source>
</evidence>
<evidence type="ECO:0000313" key="13">
    <source>
        <dbReference type="EMBL" id="KAF7721147.1"/>
    </source>
</evidence>
<dbReference type="EMBL" id="JABAYA010000300">
    <property type="protein sequence ID" value="KAF7721147.1"/>
    <property type="molecule type" value="Genomic_DNA"/>
</dbReference>
<keyword evidence="14" id="KW-1185">Reference proteome</keyword>
<dbReference type="PANTHER" id="PTHR46531">
    <property type="entry name" value="ZINC TRANSPORTER 6"/>
    <property type="match status" value="1"/>
</dbReference>
<feature type="transmembrane region" description="Helical" evidence="11">
    <location>
        <begin position="12"/>
        <end position="33"/>
    </location>
</feature>
<proteinExistence type="predicted"/>
<keyword evidence="8 11" id="KW-0472">Membrane</keyword>
<comment type="subcellular location">
    <subcellularLocation>
        <location evidence="1">Golgi apparatus</location>
        <location evidence="1">trans-Golgi network membrane</location>
        <topology evidence="1">Multi-pass membrane protein</topology>
    </subcellularLocation>
</comment>
<evidence type="ECO:0000313" key="14">
    <source>
        <dbReference type="Proteomes" id="UP000605846"/>
    </source>
</evidence>
<evidence type="ECO:0000256" key="11">
    <source>
        <dbReference type="SAM" id="Phobius"/>
    </source>
</evidence>
<name>A0A8H7BJD6_9FUNG</name>
<keyword evidence="5 11" id="KW-1133">Transmembrane helix</keyword>
<comment type="function">
    <text evidence="10">Has probably no intrinsic transporter activity but together with SLC30A5 forms a functional zinc ion:proton antiporter heterodimer, mediating zinc entry into the lumen of organelles along the secretory pathway. As part of that zinc ion:proton antiporter, contributes to zinc ion homeostasis within the early secretory pathway and regulates the activation and folding of enzymes like alkaline phosphatases and enzymes involved in phosphatidylinositol glycan anchor biosynthesis.</text>
</comment>
<accession>A0A8H7BJD6</accession>
<dbReference type="Proteomes" id="UP000605846">
    <property type="component" value="Unassembled WGS sequence"/>
</dbReference>
<organism evidence="13 14">
    <name type="scientific">Apophysomyces ossiformis</name>
    <dbReference type="NCBI Taxonomy" id="679940"/>
    <lineage>
        <taxon>Eukaryota</taxon>
        <taxon>Fungi</taxon>
        <taxon>Fungi incertae sedis</taxon>
        <taxon>Mucoromycota</taxon>
        <taxon>Mucoromycotina</taxon>
        <taxon>Mucoromycetes</taxon>
        <taxon>Mucorales</taxon>
        <taxon>Mucorineae</taxon>
        <taxon>Mucoraceae</taxon>
        <taxon>Apophysomyces</taxon>
    </lineage>
</organism>
<keyword evidence="4" id="KW-0862">Zinc</keyword>
<dbReference type="GO" id="GO:0005794">
    <property type="term" value="C:Golgi apparatus"/>
    <property type="evidence" value="ECO:0007669"/>
    <property type="project" value="UniProtKB-SubCell"/>
</dbReference>
<evidence type="ECO:0000256" key="10">
    <source>
        <dbReference type="ARBA" id="ARBA00045455"/>
    </source>
</evidence>
<dbReference type="GO" id="GO:0030003">
    <property type="term" value="P:intracellular monoatomic cation homeostasis"/>
    <property type="evidence" value="ECO:0007669"/>
    <property type="project" value="UniProtKB-ARBA"/>
</dbReference>
<feature type="transmembrane region" description="Helical" evidence="11">
    <location>
        <begin position="99"/>
        <end position="119"/>
    </location>
</feature>
<evidence type="ECO:0000256" key="8">
    <source>
        <dbReference type="ARBA" id="ARBA00023136"/>
    </source>
</evidence>
<evidence type="ECO:0000256" key="3">
    <source>
        <dbReference type="ARBA" id="ARBA00022692"/>
    </source>
</evidence>
<feature type="transmembrane region" description="Helical" evidence="11">
    <location>
        <begin position="199"/>
        <end position="217"/>
    </location>
</feature>
<gene>
    <name evidence="13" type="ORF">EC973_005354</name>
</gene>
<dbReference type="InterPro" id="IPR027469">
    <property type="entry name" value="Cation_efflux_TMD_sf"/>
</dbReference>
<comment type="caution">
    <text evidence="13">The sequence shown here is derived from an EMBL/GenBank/DDBJ whole genome shotgun (WGS) entry which is preliminary data.</text>
</comment>